<reference evidence="1 2" key="1">
    <citation type="submission" date="2024-02" db="EMBL/GenBank/DDBJ databases">
        <authorList>
            <person name="Vignale AGUSTIN F."/>
            <person name="Sosa J E."/>
            <person name="Modenutti C."/>
        </authorList>
    </citation>
    <scope>NUCLEOTIDE SEQUENCE [LARGE SCALE GENOMIC DNA]</scope>
</reference>
<accession>A0ABC8SQG0</accession>
<organism evidence="1 2">
    <name type="scientific">Ilex paraguariensis</name>
    <name type="common">yerba mate</name>
    <dbReference type="NCBI Taxonomy" id="185542"/>
    <lineage>
        <taxon>Eukaryota</taxon>
        <taxon>Viridiplantae</taxon>
        <taxon>Streptophyta</taxon>
        <taxon>Embryophyta</taxon>
        <taxon>Tracheophyta</taxon>
        <taxon>Spermatophyta</taxon>
        <taxon>Magnoliopsida</taxon>
        <taxon>eudicotyledons</taxon>
        <taxon>Gunneridae</taxon>
        <taxon>Pentapetalae</taxon>
        <taxon>asterids</taxon>
        <taxon>campanulids</taxon>
        <taxon>Aquifoliales</taxon>
        <taxon>Aquifoliaceae</taxon>
        <taxon>Ilex</taxon>
    </lineage>
</organism>
<dbReference type="EMBL" id="CAUOFW020003358">
    <property type="protein sequence ID" value="CAK9159442.1"/>
    <property type="molecule type" value="Genomic_DNA"/>
</dbReference>
<evidence type="ECO:0000313" key="2">
    <source>
        <dbReference type="Proteomes" id="UP001642360"/>
    </source>
</evidence>
<keyword evidence="2" id="KW-1185">Reference proteome</keyword>
<protein>
    <submittedName>
        <fullName evidence="1">Uncharacterized protein</fullName>
    </submittedName>
</protein>
<comment type="caution">
    <text evidence="1">The sequence shown here is derived from an EMBL/GenBank/DDBJ whole genome shotgun (WGS) entry which is preliminary data.</text>
</comment>
<proteinExistence type="predicted"/>
<dbReference type="AlphaFoldDB" id="A0ABC8SQG0"/>
<dbReference type="Proteomes" id="UP001642360">
    <property type="component" value="Unassembled WGS sequence"/>
</dbReference>
<gene>
    <name evidence="1" type="ORF">ILEXP_LOCUS28140</name>
</gene>
<sequence>MDPLVVSIILRANWDLNRRISPIVQQSRKKKRVSSSADLAVMNRRGSRGYLDRCVVSPRAKVAVCSHRRPKLRLPSYPDIWATASVIWACRPHNSKTNFDWVNLINNL</sequence>
<name>A0ABC8SQG0_9AQUA</name>
<evidence type="ECO:0000313" key="1">
    <source>
        <dbReference type="EMBL" id="CAK9159442.1"/>
    </source>
</evidence>